<reference evidence="1 2" key="1">
    <citation type="submission" date="2019-07" db="EMBL/GenBank/DDBJ databases">
        <title>The Draft Genome Sequence of Rhizobium tropici SARCC-755 Associated with Superior Nodulation on Pigeonpea (Cajanus cajan (L.) Millsp.).</title>
        <authorList>
            <person name="Bopape F.L."/>
            <person name="Hassen A.I."/>
            <person name="Swanevelder Z.H."/>
            <person name="Gwata E.T."/>
        </authorList>
    </citation>
    <scope>NUCLEOTIDE SEQUENCE [LARGE SCALE GENOMIC DNA]</scope>
    <source>
        <strain evidence="1 2">SARCC-755</strain>
    </source>
</reference>
<gene>
    <name evidence="1" type="ORF">FP026_10545</name>
</gene>
<accession>A0A5B0W795</accession>
<evidence type="ECO:0000313" key="2">
    <source>
        <dbReference type="Proteomes" id="UP000323608"/>
    </source>
</evidence>
<comment type="caution">
    <text evidence="1">The sequence shown here is derived from an EMBL/GenBank/DDBJ whole genome shotgun (WGS) entry which is preliminary data.</text>
</comment>
<organism evidence="1 2">
    <name type="scientific">Rhizobium tropici</name>
    <dbReference type="NCBI Taxonomy" id="398"/>
    <lineage>
        <taxon>Bacteria</taxon>
        <taxon>Pseudomonadati</taxon>
        <taxon>Pseudomonadota</taxon>
        <taxon>Alphaproteobacteria</taxon>
        <taxon>Hyphomicrobiales</taxon>
        <taxon>Rhizobiaceae</taxon>
        <taxon>Rhizobium/Agrobacterium group</taxon>
        <taxon>Rhizobium</taxon>
    </lineage>
</organism>
<dbReference type="AlphaFoldDB" id="A0A5B0W795"/>
<evidence type="ECO:0000313" key="1">
    <source>
        <dbReference type="EMBL" id="KAA1182502.1"/>
    </source>
</evidence>
<name>A0A5B0W795_RHITR</name>
<dbReference type="EMBL" id="VNIP01000006">
    <property type="protein sequence ID" value="KAA1182502.1"/>
    <property type="molecule type" value="Genomic_DNA"/>
</dbReference>
<proteinExistence type="predicted"/>
<protein>
    <submittedName>
        <fullName evidence="1">Uncharacterized protein</fullName>
    </submittedName>
</protein>
<sequence>MMGINRKILKSKHRLRHSPLCGGIALGYARAIPGKVRSGFPSGIARKQRNRAVHRVCEKLNRSSALSELRA</sequence>
<dbReference type="Proteomes" id="UP000323608">
    <property type="component" value="Unassembled WGS sequence"/>
</dbReference>
<dbReference type="OrthoDB" id="8101398at2"/>